<gene>
    <name evidence="8" type="ORF">G7077_02350</name>
</gene>
<dbReference type="InterPro" id="IPR029062">
    <property type="entry name" value="Class_I_gatase-like"/>
</dbReference>
<dbReference type="Pfam" id="PF17676">
    <property type="entry name" value="Peptidase_S66C"/>
    <property type="match status" value="1"/>
</dbReference>
<dbReference type="KEGG" id="spii:G7077_02350"/>
<feature type="domain" description="LD-carboxypeptidase C-terminal" evidence="7">
    <location>
        <begin position="157"/>
        <end position="268"/>
    </location>
</feature>
<accession>A0A6G7YMG9</accession>
<dbReference type="Pfam" id="PF02016">
    <property type="entry name" value="Peptidase_S66"/>
    <property type="match status" value="1"/>
</dbReference>
<keyword evidence="3" id="KW-0645">Protease</keyword>
<name>A0A6G7YMG9_9SPHN</name>
<keyword evidence="2 8" id="KW-0121">Carboxypeptidase</keyword>
<dbReference type="InterPro" id="IPR027478">
    <property type="entry name" value="LdcA_N"/>
</dbReference>
<dbReference type="GO" id="GO:0008236">
    <property type="term" value="F:serine-type peptidase activity"/>
    <property type="evidence" value="ECO:0007669"/>
    <property type="project" value="UniProtKB-KW"/>
</dbReference>
<evidence type="ECO:0000256" key="3">
    <source>
        <dbReference type="ARBA" id="ARBA00022670"/>
    </source>
</evidence>
<dbReference type="GO" id="GO:0004180">
    <property type="term" value="F:carboxypeptidase activity"/>
    <property type="evidence" value="ECO:0007669"/>
    <property type="project" value="UniProtKB-KW"/>
</dbReference>
<evidence type="ECO:0000256" key="1">
    <source>
        <dbReference type="ARBA" id="ARBA00010233"/>
    </source>
</evidence>
<dbReference type="GO" id="GO:0006508">
    <property type="term" value="P:proteolysis"/>
    <property type="evidence" value="ECO:0007669"/>
    <property type="project" value="UniProtKB-KW"/>
</dbReference>
<evidence type="ECO:0000313" key="8">
    <source>
        <dbReference type="EMBL" id="QIK77927.1"/>
    </source>
</evidence>
<keyword evidence="5" id="KW-0720">Serine protease</keyword>
<dbReference type="Proteomes" id="UP000503222">
    <property type="component" value="Chromosome"/>
</dbReference>
<organism evidence="8 9">
    <name type="scientific">Sphingomonas piscis</name>
    <dbReference type="NCBI Taxonomy" id="2714943"/>
    <lineage>
        <taxon>Bacteria</taxon>
        <taxon>Pseudomonadati</taxon>
        <taxon>Pseudomonadota</taxon>
        <taxon>Alphaproteobacteria</taxon>
        <taxon>Sphingomonadales</taxon>
        <taxon>Sphingomonadaceae</taxon>
        <taxon>Sphingomonas</taxon>
    </lineage>
</organism>
<comment type="similarity">
    <text evidence="1">Belongs to the peptidase S66 family.</text>
</comment>
<proteinExistence type="inferred from homology"/>
<dbReference type="InterPro" id="IPR027461">
    <property type="entry name" value="Carboxypeptidase_A_C_sf"/>
</dbReference>
<dbReference type="InterPro" id="IPR040449">
    <property type="entry name" value="Peptidase_S66_N"/>
</dbReference>
<keyword evidence="4" id="KW-0378">Hydrolase</keyword>
<evidence type="ECO:0000256" key="5">
    <source>
        <dbReference type="ARBA" id="ARBA00022825"/>
    </source>
</evidence>
<dbReference type="CDD" id="cd07025">
    <property type="entry name" value="Peptidase_S66"/>
    <property type="match status" value="1"/>
</dbReference>
<evidence type="ECO:0000259" key="6">
    <source>
        <dbReference type="Pfam" id="PF02016"/>
    </source>
</evidence>
<feature type="domain" description="LD-carboxypeptidase N-terminal" evidence="6">
    <location>
        <begin position="4"/>
        <end position="121"/>
    </location>
</feature>
<evidence type="ECO:0000313" key="9">
    <source>
        <dbReference type="Proteomes" id="UP000503222"/>
    </source>
</evidence>
<evidence type="ECO:0000256" key="2">
    <source>
        <dbReference type="ARBA" id="ARBA00022645"/>
    </source>
</evidence>
<sequence length="271" mass="28680">MVRIAVVAPSCTLKREAAEAVQAIASARGDCELMIHPQSFLSEGHFAGSDADRLAALREVMADECVDAVWFARGGYGSNRIAETAVKDLPSAARTKTYLGYSDGGFLLAGLHKAGASVAHGPMVQDVVREGGPAAVNRALDWMVRGDPDALEAGVDGPALAFNLTVLSNLLGTSLEPDFSGADLLVEDVSEHLYRIDRTMFHLSSSPSVRKVRRLRLGRVSDVPDNDPAFGSDAEAIVRDWCTRSGIPFGGSADIGHDAANKVVPFGQSGF</sequence>
<dbReference type="InterPro" id="IPR040921">
    <property type="entry name" value="Peptidase_S66C"/>
</dbReference>
<dbReference type="InterPro" id="IPR003507">
    <property type="entry name" value="S66_fam"/>
</dbReference>
<reference evidence="8 9" key="1">
    <citation type="submission" date="2020-03" db="EMBL/GenBank/DDBJ databases">
        <title>Sphingomonas sp. nov., isolated from fish.</title>
        <authorList>
            <person name="Hyun D.-W."/>
            <person name="Bae J.-W."/>
        </authorList>
    </citation>
    <scope>NUCLEOTIDE SEQUENCE [LARGE SCALE GENOMIC DNA]</scope>
    <source>
        <strain evidence="8 9">HDW15B</strain>
    </source>
</reference>
<dbReference type="SUPFAM" id="SSF141986">
    <property type="entry name" value="LD-carboxypeptidase A C-terminal domain-like"/>
    <property type="match status" value="1"/>
</dbReference>
<evidence type="ECO:0000259" key="7">
    <source>
        <dbReference type="Pfam" id="PF17676"/>
    </source>
</evidence>
<dbReference type="Gene3D" id="3.40.50.10740">
    <property type="entry name" value="Class I glutamine amidotransferase-like"/>
    <property type="match status" value="1"/>
</dbReference>
<dbReference type="SUPFAM" id="SSF52317">
    <property type="entry name" value="Class I glutamine amidotransferase-like"/>
    <property type="match status" value="1"/>
</dbReference>
<dbReference type="RefSeq" id="WP_166410322.1">
    <property type="nucleotide sequence ID" value="NZ_CP049869.1"/>
</dbReference>
<protein>
    <submittedName>
        <fullName evidence="8">LD-carboxypeptidase</fullName>
    </submittedName>
</protein>
<dbReference type="AlphaFoldDB" id="A0A6G7YMG9"/>
<dbReference type="PANTHER" id="PTHR30237:SF2">
    <property type="entry name" value="MUREIN TETRAPEPTIDE CARBOXYPEPTIDASE"/>
    <property type="match status" value="1"/>
</dbReference>
<dbReference type="EMBL" id="CP049869">
    <property type="protein sequence ID" value="QIK77927.1"/>
    <property type="molecule type" value="Genomic_DNA"/>
</dbReference>
<dbReference type="Gene3D" id="3.50.30.60">
    <property type="entry name" value="LD-carboxypeptidase A C-terminal domain-like"/>
    <property type="match status" value="1"/>
</dbReference>
<keyword evidence="9" id="KW-1185">Reference proteome</keyword>
<dbReference type="PANTHER" id="PTHR30237">
    <property type="entry name" value="MURAMOYLTETRAPEPTIDE CARBOXYPEPTIDASE"/>
    <property type="match status" value="1"/>
</dbReference>
<evidence type="ECO:0000256" key="4">
    <source>
        <dbReference type="ARBA" id="ARBA00022801"/>
    </source>
</evidence>